<sequence>MDKLTMQAFEKMQKAEHRMRQARDRMALGRITQAEFRQQVEAIEARYALTAEEQRAYENHLQRTRKTQ</sequence>
<dbReference type="EMBL" id="JAYJLD010000027">
    <property type="protein sequence ID" value="MEB3103104.1"/>
    <property type="molecule type" value="Genomic_DNA"/>
</dbReference>
<evidence type="ECO:0000313" key="1">
    <source>
        <dbReference type="EMBL" id="MEB3103104.1"/>
    </source>
</evidence>
<accession>A0ABU5ZKR1</accession>
<keyword evidence="2" id="KW-1185">Reference proteome</keyword>
<evidence type="ECO:0000313" key="2">
    <source>
        <dbReference type="Proteomes" id="UP001310386"/>
    </source>
</evidence>
<protein>
    <submittedName>
        <fullName evidence="1">Uncharacterized protein</fullName>
    </submittedName>
</protein>
<comment type="caution">
    <text evidence="1">The sequence shown here is derived from an EMBL/GenBank/DDBJ whole genome shotgun (WGS) entry which is preliminary data.</text>
</comment>
<dbReference type="RefSeq" id="WP_371755231.1">
    <property type="nucleotide sequence ID" value="NZ_JAYJLD010000027.1"/>
</dbReference>
<reference evidence="1" key="1">
    <citation type="submission" date="2023-12" db="EMBL/GenBank/DDBJ databases">
        <title>Fervidustalea candida gen. nov., sp. nov., a novel member of the family Paenibacillaceae isolated from a geothermal area.</title>
        <authorList>
            <person name="Li W.-J."/>
            <person name="Jiao J.-Y."/>
            <person name="Chen Y."/>
        </authorList>
    </citation>
    <scope>NUCLEOTIDE SEQUENCE</scope>
    <source>
        <strain evidence="1">SYSU GA230002</strain>
    </source>
</reference>
<dbReference type="Proteomes" id="UP001310386">
    <property type="component" value="Unassembled WGS sequence"/>
</dbReference>
<proteinExistence type="predicted"/>
<organism evidence="1 2">
    <name type="scientific">Ferviditalea candida</name>
    <dbReference type="NCBI Taxonomy" id="3108399"/>
    <lineage>
        <taxon>Bacteria</taxon>
        <taxon>Bacillati</taxon>
        <taxon>Bacillota</taxon>
        <taxon>Bacilli</taxon>
        <taxon>Bacillales</taxon>
        <taxon>Paenibacillaceae</taxon>
        <taxon>Ferviditalea</taxon>
    </lineage>
</organism>
<name>A0ABU5ZKR1_9BACL</name>
<gene>
    <name evidence="1" type="ORF">VF724_15715</name>
</gene>